<dbReference type="OrthoDB" id="9801204at2"/>
<gene>
    <name evidence="16" type="ORF">SAMN04488135_10526</name>
</gene>
<protein>
    <recommendedName>
        <fullName evidence="14 15">Quinolinate synthase</fullName>
        <ecNumber evidence="5 15">2.5.1.72</ecNumber>
    </recommendedName>
</protein>
<keyword evidence="12" id="KW-0411">Iron-sulfur</keyword>
<dbReference type="GO" id="GO:0005829">
    <property type="term" value="C:cytosol"/>
    <property type="evidence" value="ECO:0007669"/>
    <property type="project" value="TreeGrafter"/>
</dbReference>
<evidence type="ECO:0000256" key="10">
    <source>
        <dbReference type="ARBA" id="ARBA00022723"/>
    </source>
</evidence>
<dbReference type="SUPFAM" id="SSF142754">
    <property type="entry name" value="NadA-like"/>
    <property type="match status" value="1"/>
</dbReference>
<dbReference type="AlphaFoldDB" id="A0A1M5W0P5"/>
<dbReference type="GO" id="GO:0034628">
    <property type="term" value="P:'de novo' NAD+ biosynthetic process from L-aspartate"/>
    <property type="evidence" value="ECO:0007669"/>
    <property type="project" value="TreeGrafter"/>
</dbReference>
<dbReference type="STRING" id="658167.SAMN04488135_10526"/>
<evidence type="ECO:0000256" key="4">
    <source>
        <dbReference type="ARBA" id="ARBA00005065"/>
    </source>
</evidence>
<evidence type="ECO:0000256" key="12">
    <source>
        <dbReference type="ARBA" id="ARBA00023014"/>
    </source>
</evidence>
<keyword evidence="11" id="KW-0408">Iron</keyword>
<evidence type="ECO:0000256" key="2">
    <source>
        <dbReference type="ARBA" id="ARBA00003791"/>
    </source>
</evidence>
<accession>A0A1M5W0P5</accession>
<evidence type="ECO:0000256" key="5">
    <source>
        <dbReference type="ARBA" id="ARBA00012669"/>
    </source>
</evidence>
<dbReference type="InterPro" id="IPR036094">
    <property type="entry name" value="NadA_sf"/>
</dbReference>
<comment type="pathway">
    <text evidence="4">Cofactor biosynthesis; NAD(+) biosynthesis; quinolinate from iminoaspartate: step 1/1.</text>
</comment>
<evidence type="ECO:0000256" key="3">
    <source>
        <dbReference type="ARBA" id="ARBA00004496"/>
    </source>
</evidence>
<evidence type="ECO:0000256" key="15">
    <source>
        <dbReference type="NCBIfam" id="TIGR00550"/>
    </source>
</evidence>
<keyword evidence="7" id="KW-0963">Cytoplasm</keyword>
<keyword evidence="8" id="KW-0662">Pyridine nucleotide biosynthesis</keyword>
<evidence type="ECO:0000256" key="6">
    <source>
        <dbReference type="ARBA" id="ARBA00022485"/>
    </source>
</evidence>
<evidence type="ECO:0000256" key="13">
    <source>
        <dbReference type="ARBA" id="ARBA00050125"/>
    </source>
</evidence>
<evidence type="ECO:0000256" key="7">
    <source>
        <dbReference type="ARBA" id="ARBA00022490"/>
    </source>
</evidence>
<evidence type="ECO:0000313" key="16">
    <source>
        <dbReference type="EMBL" id="SHH80743.1"/>
    </source>
</evidence>
<organism evidence="16 17">
    <name type="scientific">Pollutimonas bauzanensis</name>
    <dbReference type="NCBI Taxonomy" id="658167"/>
    <lineage>
        <taxon>Bacteria</taxon>
        <taxon>Pseudomonadati</taxon>
        <taxon>Pseudomonadota</taxon>
        <taxon>Betaproteobacteria</taxon>
        <taxon>Burkholderiales</taxon>
        <taxon>Alcaligenaceae</taxon>
        <taxon>Pollutimonas</taxon>
    </lineage>
</organism>
<evidence type="ECO:0000256" key="1">
    <source>
        <dbReference type="ARBA" id="ARBA00001966"/>
    </source>
</evidence>
<keyword evidence="17" id="KW-1185">Reference proteome</keyword>
<evidence type="ECO:0000256" key="8">
    <source>
        <dbReference type="ARBA" id="ARBA00022642"/>
    </source>
</evidence>
<dbReference type="RefSeq" id="WP_073103149.1">
    <property type="nucleotide sequence ID" value="NZ_FQXE01000005.1"/>
</dbReference>
<dbReference type="FunFam" id="3.40.50.10800:FF:000003">
    <property type="entry name" value="Quinolinate synthase A"/>
    <property type="match status" value="1"/>
</dbReference>
<name>A0A1M5W0P5_9BURK</name>
<keyword evidence="10" id="KW-0479">Metal-binding</keyword>
<keyword evidence="6" id="KW-0004">4Fe-4S</keyword>
<dbReference type="UniPathway" id="UPA00253">
    <property type="reaction ID" value="UER00327"/>
</dbReference>
<dbReference type="InterPro" id="IPR003473">
    <property type="entry name" value="NadA"/>
</dbReference>
<dbReference type="GO" id="GO:0046872">
    <property type="term" value="F:metal ion binding"/>
    <property type="evidence" value="ECO:0007669"/>
    <property type="project" value="UniProtKB-KW"/>
</dbReference>
<dbReference type="Proteomes" id="UP000184226">
    <property type="component" value="Unassembled WGS sequence"/>
</dbReference>
<evidence type="ECO:0000256" key="9">
    <source>
        <dbReference type="ARBA" id="ARBA00022679"/>
    </source>
</evidence>
<reference evidence="16 17" key="1">
    <citation type="submission" date="2016-11" db="EMBL/GenBank/DDBJ databases">
        <authorList>
            <person name="Jaros S."/>
            <person name="Januszkiewicz K."/>
            <person name="Wedrychowicz H."/>
        </authorList>
    </citation>
    <scope>NUCLEOTIDE SEQUENCE [LARGE SCALE GENOMIC DNA]</scope>
    <source>
        <strain evidence="16 17">CGMCC 1.10190</strain>
    </source>
</reference>
<comment type="cofactor">
    <cofactor evidence="1">
        <name>[4Fe-4S] cluster</name>
        <dbReference type="ChEBI" id="CHEBI:49883"/>
    </cofactor>
</comment>
<comment type="catalytic activity">
    <reaction evidence="13">
        <text>iminosuccinate + dihydroxyacetone phosphate = quinolinate + phosphate + 2 H2O + H(+)</text>
        <dbReference type="Rhea" id="RHEA:25888"/>
        <dbReference type="ChEBI" id="CHEBI:15377"/>
        <dbReference type="ChEBI" id="CHEBI:15378"/>
        <dbReference type="ChEBI" id="CHEBI:29959"/>
        <dbReference type="ChEBI" id="CHEBI:43474"/>
        <dbReference type="ChEBI" id="CHEBI:57642"/>
        <dbReference type="ChEBI" id="CHEBI:77875"/>
        <dbReference type="EC" id="2.5.1.72"/>
    </reaction>
    <physiologicalReaction direction="left-to-right" evidence="13">
        <dbReference type="Rhea" id="RHEA:25889"/>
    </physiologicalReaction>
</comment>
<dbReference type="NCBIfam" id="NF006877">
    <property type="entry name" value="PRK09375.1-1"/>
    <property type="match status" value="1"/>
</dbReference>
<dbReference type="GO" id="GO:0051539">
    <property type="term" value="F:4 iron, 4 sulfur cluster binding"/>
    <property type="evidence" value="ECO:0007669"/>
    <property type="project" value="UniProtKB-KW"/>
</dbReference>
<evidence type="ECO:0000313" key="17">
    <source>
        <dbReference type="Proteomes" id="UP000184226"/>
    </source>
</evidence>
<evidence type="ECO:0000256" key="14">
    <source>
        <dbReference type="ARBA" id="ARBA00073059"/>
    </source>
</evidence>
<dbReference type="PANTHER" id="PTHR30573">
    <property type="entry name" value="QUINOLINATE SYNTHETASE A"/>
    <property type="match status" value="1"/>
</dbReference>
<dbReference type="Pfam" id="PF02445">
    <property type="entry name" value="NadA"/>
    <property type="match status" value="1"/>
</dbReference>
<dbReference type="NCBIfam" id="TIGR00550">
    <property type="entry name" value="nadA"/>
    <property type="match status" value="1"/>
</dbReference>
<proteinExistence type="predicted"/>
<dbReference type="NCBIfam" id="NF006878">
    <property type="entry name" value="PRK09375.1-2"/>
    <property type="match status" value="1"/>
</dbReference>
<comment type="function">
    <text evidence="2">Catalyzes the condensation of iminoaspartate with dihydroxyacetone phosphate to form quinolinate.</text>
</comment>
<comment type="subcellular location">
    <subcellularLocation>
        <location evidence="3">Cytoplasm</location>
    </subcellularLocation>
</comment>
<dbReference type="EC" id="2.5.1.72" evidence="5 15"/>
<dbReference type="GO" id="GO:0008987">
    <property type="term" value="F:quinolinate synthetase A activity"/>
    <property type="evidence" value="ECO:0007669"/>
    <property type="project" value="UniProtKB-UniRule"/>
</dbReference>
<dbReference type="EMBL" id="FQXE01000005">
    <property type="protein sequence ID" value="SHH80743.1"/>
    <property type="molecule type" value="Genomic_DNA"/>
</dbReference>
<evidence type="ECO:0000256" key="11">
    <source>
        <dbReference type="ARBA" id="ARBA00023004"/>
    </source>
</evidence>
<sequence>MSQANIRNIEFDLPAASPGATGNTCAVGRAWARVPEDLPGAQREALKARIRGLLARENAVLVAHYYVDAELQELADETGGCVADSLEMARFGRDNPAHTLVVAGVRFMGETAKILSPGKRVLMPDLEATCSLDLGCPAEAFAAFCDAHPDRSVVVYANTSAAVKARADWTVTSSIGLDIVAHLHARGEKILWAPDRHLGAYIQRQTGADMLLWQGSCLVHDEFKGIELELLRGQYPQAKVLVHPESPMAVVAQADVVGSTTQLIEAAQKLDASHFIVATDQGILHKLRLRAPGKTFIAAPTAGNSATCKSCAHCPWMAMNSLANLADALERGRGEILLDPALGARAKVPIDRMLDFAAHLSRGVRASGDLARDTALFANIGPA</sequence>
<dbReference type="FunFam" id="3.40.50.10800:FF:000001">
    <property type="entry name" value="Quinolinate synthase A"/>
    <property type="match status" value="1"/>
</dbReference>
<dbReference type="Gene3D" id="3.40.50.10800">
    <property type="entry name" value="NadA-like"/>
    <property type="match status" value="3"/>
</dbReference>
<keyword evidence="9" id="KW-0808">Transferase</keyword>
<dbReference type="PANTHER" id="PTHR30573:SF0">
    <property type="entry name" value="QUINOLINATE SYNTHASE, CHLOROPLASTIC"/>
    <property type="match status" value="1"/>
</dbReference>